<comment type="caution">
    <text evidence="1">The sequence shown here is derived from an EMBL/GenBank/DDBJ whole genome shotgun (WGS) entry which is preliminary data.</text>
</comment>
<proteinExistence type="predicted"/>
<evidence type="ECO:0000313" key="1">
    <source>
        <dbReference type="EMBL" id="MPM66557.1"/>
    </source>
</evidence>
<reference evidence="1" key="1">
    <citation type="submission" date="2019-08" db="EMBL/GenBank/DDBJ databases">
        <authorList>
            <person name="Kucharzyk K."/>
            <person name="Murdoch R.W."/>
            <person name="Higgins S."/>
            <person name="Loffler F."/>
        </authorList>
    </citation>
    <scope>NUCLEOTIDE SEQUENCE</scope>
</reference>
<sequence>MRAAVLCIGAGANTKCGSRGAPNSVYSAGAGGAYCQTVLFVGWRRWQGVSDQRDARTPGYHAPHGGFERFYERGKAAGTDQRISVADGEGVLTGGLNFR</sequence>
<name>A0A645BMU0_9ZZZZ</name>
<accession>A0A645BMU0</accession>
<protein>
    <submittedName>
        <fullName evidence="1">Uncharacterized protein</fullName>
    </submittedName>
</protein>
<dbReference type="AlphaFoldDB" id="A0A645BMU0"/>
<gene>
    <name evidence="1" type="ORF">SDC9_113466</name>
</gene>
<dbReference type="EMBL" id="VSSQ01021158">
    <property type="protein sequence ID" value="MPM66557.1"/>
    <property type="molecule type" value="Genomic_DNA"/>
</dbReference>
<organism evidence="1">
    <name type="scientific">bioreactor metagenome</name>
    <dbReference type="NCBI Taxonomy" id="1076179"/>
    <lineage>
        <taxon>unclassified sequences</taxon>
        <taxon>metagenomes</taxon>
        <taxon>ecological metagenomes</taxon>
    </lineage>
</organism>